<keyword evidence="3" id="KW-1185">Reference proteome</keyword>
<dbReference type="OrthoDB" id="202825at2759"/>
<dbReference type="AlphaFoldDB" id="A0A6A5SSH3"/>
<dbReference type="InterPro" id="IPR027746">
    <property type="entry name" value="TTL"/>
</dbReference>
<feature type="region of interest" description="Disordered" evidence="1">
    <location>
        <begin position="188"/>
        <end position="230"/>
    </location>
</feature>
<proteinExistence type="predicted"/>
<dbReference type="Pfam" id="PF03133">
    <property type="entry name" value="TTL"/>
    <property type="match status" value="1"/>
</dbReference>
<evidence type="ECO:0000256" key="1">
    <source>
        <dbReference type="SAM" id="MobiDB-lite"/>
    </source>
</evidence>
<sequence length="481" mass="54248">MASEEPKPDDTIYALIDYEDPYVQPLILSALKSRLPSTKYKLITSLSQVPTPSSRLLQFVQYESIDFDHLMGHSSTSLANAYVIRKALIRKHYLSTTVANWITKYPVSVLREGVKPCVEFEVDYAEFLDDALVEAWELKESWGRNEELGEEEEGRKRREWWILKPGMSERGQGIRLFSSEEELTAIFEEWDPESDEEDEEDEEGDVRSGSEEGEGRKKEEKDGNEKDKGTGIITSQLRHFIAQPYIHPPLLLPPPHSPSDDGEGFRKFHIRTYVLATGALQVYIYRPMLALFAARPYVPPWDQVLQSDREEAMRAHLTNTCLQDSGDREGSVGLFWSLPDDILAQPDFASGDGAGEVKDSKGWKEKVFSQLCEITGETFEAAARGMSIHFQPLPNAFEIFGLDFMVGIEPDGSLQTYLLEVNAFPDFRQTGDELKGLVEGLFEGVVEKSVAPFFREGGKGSGEEGKEGEMVEVLNIDLGRR</sequence>
<dbReference type="PANTHER" id="PTHR47551">
    <property type="entry name" value="TUBULIN--TYROSINE LIGASE PBY1-RELATED"/>
    <property type="match status" value="1"/>
</dbReference>
<dbReference type="PANTHER" id="PTHR47551:SF1">
    <property type="entry name" value="TUBULIN--TYROSINE LIGASE PBY1-RELATED"/>
    <property type="match status" value="1"/>
</dbReference>
<evidence type="ECO:0000313" key="2">
    <source>
        <dbReference type="EMBL" id="KAF1942760.1"/>
    </source>
</evidence>
<accession>A0A6A5SSH3</accession>
<dbReference type="GO" id="GO:0000932">
    <property type="term" value="C:P-body"/>
    <property type="evidence" value="ECO:0007669"/>
    <property type="project" value="TreeGrafter"/>
</dbReference>
<protein>
    <submittedName>
        <fullName evidence="2">TTL-domain-containing protein</fullName>
    </submittedName>
</protein>
<organism evidence="2 3">
    <name type="scientific">Clathrospora elynae</name>
    <dbReference type="NCBI Taxonomy" id="706981"/>
    <lineage>
        <taxon>Eukaryota</taxon>
        <taxon>Fungi</taxon>
        <taxon>Dikarya</taxon>
        <taxon>Ascomycota</taxon>
        <taxon>Pezizomycotina</taxon>
        <taxon>Dothideomycetes</taxon>
        <taxon>Pleosporomycetidae</taxon>
        <taxon>Pleosporales</taxon>
        <taxon>Diademaceae</taxon>
        <taxon>Clathrospora</taxon>
    </lineage>
</organism>
<evidence type="ECO:0000313" key="3">
    <source>
        <dbReference type="Proteomes" id="UP000800038"/>
    </source>
</evidence>
<name>A0A6A5SSH3_9PLEO</name>
<dbReference type="EMBL" id="ML976032">
    <property type="protein sequence ID" value="KAF1942760.1"/>
    <property type="molecule type" value="Genomic_DNA"/>
</dbReference>
<dbReference type="InterPro" id="IPR004344">
    <property type="entry name" value="TTL/TTLL_fam"/>
</dbReference>
<gene>
    <name evidence="2" type="ORF">EJ02DRAFT_511516</name>
</gene>
<dbReference type="PROSITE" id="PS51221">
    <property type="entry name" value="TTL"/>
    <property type="match status" value="1"/>
</dbReference>
<feature type="compositionally biased region" description="Basic and acidic residues" evidence="1">
    <location>
        <begin position="205"/>
        <end position="229"/>
    </location>
</feature>
<dbReference type="Gene3D" id="3.30.470.20">
    <property type="entry name" value="ATP-grasp fold, B domain"/>
    <property type="match status" value="1"/>
</dbReference>
<dbReference type="SUPFAM" id="SSF56059">
    <property type="entry name" value="Glutathione synthetase ATP-binding domain-like"/>
    <property type="match status" value="1"/>
</dbReference>
<dbReference type="Proteomes" id="UP000800038">
    <property type="component" value="Unassembled WGS sequence"/>
</dbReference>
<feature type="compositionally biased region" description="Acidic residues" evidence="1">
    <location>
        <begin position="188"/>
        <end position="204"/>
    </location>
</feature>
<reference evidence="2" key="1">
    <citation type="journal article" date="2020" name="Stud. Mycol.">
        <title>101 Dothideomycetes genomes: a test case for predicting lifestyles and emergence of pathogens.</title>
        <authorList>
            <person name="Haridas S."/>
            <person name="Albert R."/>
            <person name="Binder M."/>
            <person name="Bloem J."/>
            <person name="Labutti K."/>
            <person name="Salamov A."/>
            <person name="Andreopoulos B."/>
            <person name="Baker S."/>
            <person name="Barry K."/>
            <person name="Bills G."/>
            <person name="Bluhm B."/>
            <person name="Cannon C."/>
            <person name="Castanera R."/>
            <person name="Culley D."/>
            <person name="Daum C."/>
            <person name="Ezra D."/>
            <person name="Gonzalez J."/>
            <person name="Henrissat B."/>
            <person name="Kuo A."/>
            <person name="Liang C."/>
            <person name="Lipzen A."/>
            <person name="Lutzoni F."/>
            <person name="Magnuson J."/>
            <person name="Mondo S."/>
            <person name="Nolan M."/>
            <person name="Ohm R."/>
            <person name="Pangilinan J."/>
            <person name="Park H.-J."/>
            <person name="Ramirez L."/>
            <person name="Alfaro M."/>
            <person name="Sun H."/>
            <person name="Tritt A."/>
            <person name="Yoshinaga Y."/>
            <person name="Zwiers L.-H."/>
            <person name="Turgeon B."/>
            <person name="Goodwin S."/>
            <person name="Spatafora J."/>
            <person name="Crous P."/>
            <person name="Grigoriev I."/>
        </authorList>
    </citation>
    <scope>NUCLEOTIDE SEQUENCE</scope>
    <source>
        <strain evidence="2">CBS 161.51</strain>
    </source>
</reference>